<gene>
    <name evidence="2" type="ORF">ATM17_30320</name>
</gene>
<accession>A0AAC9AZ33</accession>
<protein>
    <recommendedName>
        <fullName evidence="4">Oxidoreductase</fullName>
    </recommendedName>
</protein>
<evidence type="ECO:0008006" key="4">
    <source>
        <dbReference type="Google" id="ProtNLM"/>
    </source>
</evidence>
<evidence type="ECO:0000256" key="1">
    <source>
        <dbReference type="ARBA" id="ARBA00006484"/>
    </source>
</evidence>
<dbReference type="AlphaFoldDB" id="A0AAC9AZ33"/>
<name>A0AAC9AZ33_SPHMC</name>
<dbReference type="Pfam" id="PF13561">
    <property type="entry name" value="adh_short_C2"/>
    <property type="match status" value="1"/>
</dbReference>
<dbReference type="PANTHER" id="PTHR42760">
    <property type="entry name" value="SHORT-CHAIN DEHYDROGENASES/REDUCTASES FAMILY MEMBER"/>
    <property type="match status" value="1"/>
</dbReference>
<evidence type="ECO:0000313" key="2">
    <source>
        <dbReference type="EMBL" id="AMU92557.1"/>
    </source>
</evidence>
<dbReference type="SUPFAM" id="SSF51735">
    <property type="entry name" value="NAD(P)-binding Rossmann-fold domains"/>
    <property type="match status" value="1"/>
</dbReference>
<dbReference type="GO" id="GO:0048038">
    <property type="term" value="F:quinone binding"/>
    <property type="evidence" value="ECO:0007669"/>
    <property type="project" value="TreeGrafter"/>
</dbReference>
<dbReference type="InterPro" id="IPR036291">
    <property type="entry name" value="NAD(P)-bd_dom_sf"/>
</dbReference>
<reference evidence="3" key="1">
    <citation type="submission" date="2015-11" db="EMBL/GenBank/DDBJ databases">
        <title>Complete genome sequence of a polyethylene-glycol degrader Sphingopyxis macrogoltabida 203N (NBRC 111659).</title>
        <authorList>
            <person name="Yoshiyuki O."/>
            <person name="Shouta N."/>
            <person name="Nagata Y."/>
            <person name="Numata M."/>
            <person name="Tsuchikane K."/>
            <person name="Hosoyama A."/>
            <person name="Yamazoe A."/>
            <person name="Tsuda M."/>
            <person name="Fujita N."/>
            <person name="Kawai F."/>
        </authorList>
    </citation>
    <scope>NUCLEOTIDE SEQUENCE [LARGE SCALE GENOMIC DNA]</scope>
    <source>
        <strain evidence="3">203N</strain>
        <plasmid evidence="3">unnamed1</plasmid>
    </source>
</reference>
<dbReference type="PRINTS" id="PR00080">
    <property type="entry name" value="SDRFAMILY"/>
</dbReference>
<reference evidence="2 3" key="2">
    <citation type="journal article" date="2016" name="Genome Announc.">
        <title>Complete Genome Sequence of Sphingopyxis macrogoltabida Strain 203N (NBRC 111659), a Polyethylene Glycol Degrader.</title>
        <authorList>
            <person name="Ohtsubo Y."/>
            <person name="Nonoyama S."/>
            <person name="Nagata Y."/>
            <person name="Numata M."/>
            <person name="Tsuchikane K."/>
            <person name="Hosoyama A."/>
            <person name="Yamazoe A."/>
            <person name="Tsuda M."/>
            <person name="Fujita N."/>
            <person name="Kawai F."/>
        </authorList>
    </citation>
    <scope>NUCLEOTIDE SEQUENCE [LARGE SCALE GENOMIC DNA]</scope>
    <source>
        <strain evidence="2 3">203N</strain>
    </source>
</reference>
<dbReference type="GO" id="GO:0006633">
    <property type="term" value="P:fatty acid biosynthetic process"/>
    <property type="evidence" value="ECO:0007669"/>
    <property type="project" value="TreeGrafter"/>
</dbReference>
<keyword evidence="2" id="KW-0614">Plasmid</keyword>
<dbReference type="Gene3D" id="3.40.50.720">
    <property type="entry name" value="NAD(P)-binding Rossmann-like Domain"/>
    <property type="match status" value="1"/>
</dbReference>
<dbReference type="InterPro" id="IPR002347">
    <property type="entry name" value="SDR_fam"/>
</dbReference>
<dbReference type="Proteomes" id="UP000076088">
    <property type="component" value="Plasmid unnamed1"/>
</dbReference>
<comment type="similarity">
    <text evidence="1">Belongs to the short-chain dehydrogenases/reductases (SDR) family.</text>
</comment>
<proteinExistence type="inferred from homology"/>
<keyword evidence="3" id="KW-1185">Reference proteome</keyword>
<dbReference type="GO" id="GO:0016616">
    <property type="term" value="F:oxidoreductase activity, acting on the CH-OH group of donors, NAD or NADP as acceptor"/>
    <property type="evidence" value="ECO:0007669"/>
    <property type="project" value="TreeGrafter"/>
</dbReference>
<dbReference type="FunFam" id="3.40.50.720:FF:000084">
    <property type="entry name" value="Short-chain dehydrogenase reductase"/>
    <property type="match status" value="1"/>
</dbReference>
<evidence type="ECO:0000313" key="3">
    <source>
        <dbReference type="Proteomes" id="UP000076088"/>
    </source>
</evidence>
<dbReference type="PRINTS" id="PR00081">
    <property type="entry name" value="GDHRDH"/>
</dbReference>
<dbReference type="CDD" id="cd05233">
    <property type="entry name" value="SDR_c"/>
    <property type="match status" value="1"/>
</dbReference>
<geneLocation type="plasmid" evidence="2 3">
    <name>unnamed1</name>
</geneLocation>
<organism evidence="2 3">
    <name type="scientific">Sphingopyxis macrogoltabida</name>
    <name type="common">Sphingomonas macrogoltabidus</name>
    <dbReference type="NCBI Taxonomy" id="33050"/>
    <lineage>
        <taxon>Bacteria</taxon>
        <taxon>Pseudomonadati</taxon>
        <taxon>Pseudomonadota</taxon>
        <taxon>Alphaproteobacteria</taxon>
        <taxon>Sphingomonadales</taxon>
        <taxon>Sphingomonadaceae</taxon>
        <taxon>Sphingopyxis</taxon>
    </lineage>
</organism>
<dbReference type="PANTHER" id="PTHR42760:SF122">
    <property type="entry name" value="NAD(P)-BINDING PROTEIN"/>
    <property type="match status" value="1"/>
</dbReference>
<dbReference type="EMBL" id="CP013345">
    <property type="protein sequence ID" value="AMU92557.1"/>
    <property type="molecule type" value="Genomic_DNA"/>
</dbReference>
<sequence length="278" mass="28854">MPEPRPQGEALLERKIAVVTGGGAKDGIGIGAATAIRLAGAGAHVVVVNRSAAAGEVTRSLIEDSGGTCDVLAADTSSAKDCEAVVGTVADRHGRIDILVNNAAISDLGKGHLRDMVEEGWDAVMDVNLKGMMLMSRSAVRTMSDGASIINLSSIAALRHSANVPLAYATSKGAIMTLTSALASQLGASGIRVNCVVPGGVWTPIAWRAFAAVMSPAEVETARERRRTSVPLQSEGTAWDVADAILFFASDQSRWITGQSLVVDGGHCINDPSYAYLK</sequence>